<feature type="signal peptide" evidence="1">
    <location>
        <begin position="1"/>
        <end position="21"/>
    </location>
</feature>
<evidence type="ECO:0000313" key="3">
    <source>
        <dbReference type="Proteomes" id="UP000199455"/>
    </source>
</evidence>
<evidence type="ECO:0000256" key="1">
    <source>
        <dbReference type="SAM" id="SignalP"/>
    </source>
</evidence>
<dbReference type="STRING" id="390242.SAMN04488024_102711"/>
<organism evidence="2 3">
    <name type="scientific">Pedobacter soli</name>
    <dbReference type="NCBI Taxonomy" id="390242"/>
    <lineage>
        <taxon>Bacteria</taxon>
        <taxon>Pseudomonadati</taxon>
        <taxon>Bacteroidota</taxon>
        <taxon>Sphingobacteriia</taxon>
        <taxon>Sphingobacteriales</taxon>
        <taxon>Sphingobacteriaceae</taxon>
        <taxon>Pedobacter</taxon>
    </lineage>
</organism>
<dbReference type="RefSeq" id="WP_090766456.1">
    <property type="nucleotide sequence ID" value="NZ_FMZH01000002.1"/>
</dbReference>
<protein>
    <submittedName>
        <fullName evidence="2">Uncharacterized protein</fullName>
    </submittedName>
</protein>
<proteinExistence type="predicted"/>
<sequence length="306" mass="34877">MKSYSIFLKFLLIFLPFLSVAQSEKAAVDIYPHWEKDEIHKISLKSTTTDIANKVTLQYSSTFNANFKVLEKNDDEYLIEWTFTDAKLASNDKIVENILLANLVNKKIRIKFSSYGRFISLVNEDELRTVADKTIDRLMATTSNQSYKMLLTSAKRLISTPQGIESAIIKPIKFYHYCFDHSFKLNEEFVNNVLVPNAIGGAPFNAIEKVKCKNIDQQKSTCIIESSKIADGVALTKAIKDFFIKNNKNQAQTIEKQFSNNNYEVSESTQHEINFETGTVLKASFKRKVNMGVYNRTSLNEIQSAD</sequence>
<accession>A0A1G6NMA4</accession>
<dbReference type="Proteomes" id="UP000199455">
    <property type="component" value="Unassembled WGS sequence"/>
</dbReference>
<dbReference type="AlphaFoldDB" id="A0A1G6NMA4"/>
<reference evidence="3" key="1">
    <citation type="submission" date="2016-10" db="EMBL/GenBank/DDBJ databases">
        <authorList>
            <person name="Varghese N."/>
            <person name="Submissions S."/>
        </authorList>
    </citation>
    <scope>NUCLEOTIDE SEQUENCE [LARGE SCALE GENOMIC DNA]</scope>
    <source>
        <strain evidence="3">DSM 18609</strain>
    </source>
</reference>
<evidence type="ECO:0000313" key="2">
    <source>
        <dbReference type="EMBL" id="SDC68427.1"/>
    </source>
</evidence>
<dbReference type="EMBL" id="FMZH01000002">
    <property type="protein sequence ID" value="SDC68427.1"/>
    <property type="molecule type" value="Genomic_DNA"/>
</dbReference>
<keyword evidence="3" id="KW-1185">Reference proteome</keyword>
<gene>
    <name evidence="2" type="ORF">SAMN04488024_102711</name>
</gene>
<feature type="chain" id="PRO_5011752410" evidence="1">
    <location>
        <begin position="22"/>
        <end position="306"/>
    </location>
</feature>
<name>A0A1G6NMA4_9SPHI</name>
<keyword evidence="1" id="KW-0732">Signal</keyword>